<dbReference type="Gene3D" id="1.10.10.10">
    <property type="entry name" value="Winged helix-like DNA-binding domain superfamily/Winged helix DNA-binding domain"/>
    <property type="match status" value="1"/>
</dbReference>
<dbReference type="PANTHER" id="PTHR42756">
    <property type="entry name" value="TRANSCRIPTIONAL REGULATOR, MARR"/>
    <property type="match status" value="1"/>
</dbReference>
<evidence type="ECO:0000259" key="4">
    <source>
        <dbReference type="PROSITE" id="PS50995"/>
    </source>
</evidence>
<dbReference type="InterPro" id="IPR036390">
    <property type="entry name" value="WH_DNA-bd_sf"/>
</dbReference>
<evidence type="ECO:0000256" key="1">
    <source>
        <dbReference type="ARBA" id="ARBA00023015"/>
    </source>
</evidence>
<dbReference type="PROSITE" id="PS50995">
    <property type="entry name" value="HTH_MARR_2"/>
    <property type="match status" value="1"/>
</dbReference>
<evidence type="ECO:0000256" key="3">
    <source>
        <dbReference type="ARBA" id="ARBA00023163"/>
    </source>
</evidence>
<dbReference type="PROSITE" id="PS01117">
    <property type="entry name" value="HTH_MARR_1"/>
    <property type="match status" value="1"/>
</dbReference>
<sequence>MPSDHVDRLLEQWKKERADLDCSPIGVVGRISRCCRLMELDLIKVFKNHNIDSIEFDILASIRRSCGPMTPTELYRTLMLSSGAMSTRLEKLVQKGFVTRTSSDSDRRSCVVSLTPEGKALIDKAFTDHVANEDRLLSPLSSDERQQLASLLRRWLAENEKKQ</sequence>
<dbReference type="SMART" id="SM00347">
    <property type="entry name" value="HTH_MARR"/>
    <property type="match status" value="1"/>
</dbReference>
<dbReference type="SUPFAM" id="SSF46785">
    <property type="entry name" value="Winged helix' DNA-binding domain"/>
    <property type="match status" value="1"/>
</dbReference>
<protein>
    <submittedName>
        <fullName evidence="5">MarR family transcriptional regulator</fullName>
    </submittedName>
</protein>
<comment type="caution">
    <text evidence="5">The sequence shown here is derived from an EMBL/GenBank/DDBJ whole genome shotgun (WGS) entry which is preliminary data.</text>
</comment>
<gene>
    <name evidence="5" type="ORF">FCL40_05890</name>
</gene>
<reference evidence="5 6" key="1">
    <citation type="submission" date="2019-04" db="EMBL/GenBank/DDBJ databases">
        <authorList>
            <person name="Hwang J.C."/>
        </authorList>
    </citation>
    <scope>NUCLEOTIDE SEQUENCE [LARGE SCALE GENOMIC DNA]</scope>
    <source>
        <strain evidence="5 6">IMCC35001</strain>
    </source>
</reference>
<evidence type="ECO:0000313" key="5">
    <source>
        <dbReference type="EMBL" id="TKB49693.1"/>
    </source>
</evidence>
<dbReference type="AlphaFoldDB" id="A0A4U1BFJ0"/>
<keyword evidence="2" id="KW-0238">DNA-binding</keyword>
<evidence type="ECO:0000256" key="2">
    <source>
        <dbReference type="ARBA" id="ARBA00023125"/>
    </source>
</evidence>
<dbReference type="OrthoDB" id="32523at2"/>
<keyword evidence="3" id="KW-0804">Transcription</keyword>
<organism evidence="5 6">
    <name type="scientific">Ferrimonas sediminicola</name>
    <dbReference type="NCBI Taxonomy" id="2569538"/>
    <lineage>
        <taxon>Bacteria</taxon>
        <taxon>Pseudomonadati</taxon>
        <taxon>Pseudomonadota</taxon>
        <taxon>Gammaproteobacteria</taxon>
        <taxon>Alteromonadales</taxon>
        <taxon>Ferrimonadaceae</taxon>
        <taxon>Ferrimonas</taxon>
    </lineage>
</organism>
<keyword evidence="6" id="KW-1185">Reference proteome</keyword>
<dbReference type="PRINTS" id="PR00598">
    <property type="entry name" value="HTHMARR"/>
</dbReference>
<proteinExistence type="predicted"/>
<evidence type="ECO:0000313" key="6">
    <source>
        <dbReference type="Proteomes" id="UP000305674"/>
    </source>
</evidence>
<dbReference type="InterPro" id="IPR036388">
    <property type="entry name" value="WH-like_DNA-bd_sf"/>
</dbReference>
<dbReference type="GO" id="GO:0003677">
    <property type="term" value="F:DNA binding"/>
    <property type="evidence" value="ECO:0007669"/>
    <property type="project" value="UniProtKB-KW"/>
</dbReference>
<dbReference type="PANTHER" id="PTHR42756:SF1">
    <property type="entry name" value="TRANSCRIPTIONAL REPRESSOR OF EMRAB OPERON"/>
    <property type="match status" value="1"/>
</dbReference>
<accession>A0A4U1BFJ0</accession>
<keyword evidence="1" id="KW-0805">Transcription regulation</keyword>
<dbReference type="InterPro" id="IPR000835">
    <property type="entry name" value="HTH_MarR-typ"/>
</dbReference>
<dbReference type="GO" id="GO:0003700">
    <property type="term" value="F:DNA-binding transcription factor activity"/>
    <property type="evidence" value="ECO:0007669"/>
    <property type="project" value="InterPro"/>
</dbReference>
<feature type="domain" description="HTH marR-type" evidence="4">
    <location>
        <begin position="3"/>
        <end position="157"/>
    </location>
</feature>
<dbReference type="Pfam" id="PF12802">
    <property type="entry name" value="MarR_2"/>
    <property type="match status" value="1"/>
</dbReference>
<name>A0A4U1BFJ0_9GAMM</name>
<dbReference type="Proteomes" id="UP000305674">
    <property type="component" value="Unassembled WGS sequence"/>
</dbReference>
<dbReference type="EMBL" id="SWCI01000003">
    <property type="protein sequence ID" value="TKB49693.1"/>
    <property type="molecule type" value="Genomic_DNA"/>
</dbReference>
<dbReference type="RefSeq" id="WP_136852244.1">
    <property type="nucleotide sequence ID" value="NZ_SWCI01000003.1"/>
</dbReference>
<dbReference type="InterPro" id="IPR023187">
    <property type="entry name" value="Tscrpt_reg_MarR-type_CS"/>
</dbReference>